<dbReference type="Proteomes" id="UP000434052">
    <property type="component" value="Unassembled WGS sequence"/>
</dbReference>
<dbReference type="Pfam" id="PF01288">
    <property type="entry name" value="HPPK"/>
    <property type="match status" value="1"/>
</dbReference>
<dbReference type="RefSeq" id="WP_144234554.1">
    <property type="nucleotide sequence ID" value="NZ_QMIF01000003.1"/>
</dbReference>
<evidence type="ECO:0000256" key="12">
    <source>
        <dbReference type="ARBA" id="ARBA00033413"/>
    </source>
</evidence>
<evidence type="ECO:0000256" key="9">
    <source>
        <dbReference type="ARBA" id="ARBA00022909"/>
    </source>
</evidence>
<dbReference type="NCBIfam" id="TIGR01498">
    <property type="entry name" value="folK"/>
    <property type="match status" value="1"/>
</dbReference>
<dbReference type="InterPro" id="IPR035907">
    <property type="entry name" value="Hppk_sf"/>
</dbReference>
<protein>
    <recommendedName>
        <fullName evidence="4">2-amino-4-hydroxy-6-hydroxymethyldihydropteridine pyrophosphokinase</fullName>
        <ecNumber evidence="3">2.7.6.3</ecNumber>
    </recommendedName>
    <alternativeName>
        <fullName evidence="11">6-hydroxymethyl-7,8-dihydropterin pyrophosphokinase</fullName>
    </alternativeName>
    <alternativeName>
        <fullName evidence="12">7,8-dihydro-6-hydroxymethylpterin-pyrophosphokinase</fullName>
    </alternativeName>
</protein>
<dbReference type="GO" id="GO:0003848">
    <property type="term" value="F:2-amino-4-hydroxy-6-hydroxymethyldihydropteridine diphosphokinase activity"/>
    <property type="evidence" value="ECO:0007669"/>
    <property type="project" value="UniProtKB-EC"/>
</dbReference>
<dbReference type="GO" id="GO:0046654">
    <property type="term" value="P:tetrahydrofolate biosynthetic process"/>
    <property type="evidence" value="ECO:0007669"/>
    <property type="project" value="UniProtKB-UniPathway"/>
</dbReference>
<dbReference type="PROSITE" id="PS00794">
    <property type="entry name" value="HPPK"/>
    <property type="match status" value="1"/>
</dbReference>
<dbReference type="EMBL" id="QMIF01000003">
    <property type="protein sequence ID" value="TVM35002.1"/>
    <property type="molecule type" value="Genomic_DNA"/>
</dbReference>
<comment type="caution">
    <text evidence="14">The sequence shown here is derived from an EMBL/GenBank/DDBJ whole genome shotgun (WGS) entry which is preliminary data.</text>
</comment>
<dbReference type="UniPathway" id="UPA00077">
    <property type="reaction ID" value="UER00155"/>
</dbReference>
<dbReference type="OrthoDB" id="9808041at2"/>
<sequence length="169" mass="18907">MIYVALGANIAGPAGPPEATIAAALKRIAQRGGLALERASRMYRTEPQHVRAQPWFLNQVAAFQPVDNATTTPEDVLNVLQAVEMELGRDRSWEIRFGPRALDLDLLLFDQVRMQTPRLTLPHPRMRDRAFVLVPLLDIAPELVLPDGTRLSEALAGLQYRVHNDVIRQ</sequence>
<dbReference type="EC" id="2.7.6.3" evidence="3"/>
<evidence type="ECO:0000313" key="14">
    <source>
        <dbReference type="EMBL" id="TVM35002.1"/>
    </source>
</evidence>
<evidence type="ECO:0000313" key="15">
    <source>
        <dbReference type="Proteomes" id="UP000434052"/>
    </source>
</evidence>
<evidence type="ECO:0000256" key="11">
    <source>
        <dbReference type="ARBA" id="ARBA00029766"/>
    </source>
</evidence>
<evidence type="ECO:0000256" key="2">
    <source>
        <dbReference type="ARBA" id="ARBA00005810"/>
    </source>
</evidence>
<keyword evidence="9" id="KW-0289">Folate biosynthesis</keyword>
<keyword evidence="8" id="KW-0067">ATP-binding</keyword>
<comment type="pathway">
    <text evidence="1">Cofactor biosynthesis; tetrahydrofolate biosynthesis; 2-amino-4-hydroxy-6-hydroxymethyl-7,8-dihydropteridine diphosphate from 7,8-dihydroneopterin triphosphate: step 4/4.</text>
</comment>
<evidence type="ECO:0000256" key="5">
    <source>
        <dbReference type="ARBA" id="ARBA00022679"/>
    </source>
</evidence>
<dbReference type="GO" id="GO:0005524">
    <property type="term" value="F:ATP binding"/>
    <property type="evidence" value="ECO:0007669"/>
    <property type="project" value="UniProtKB-KW"/>
</dbReference>
<dbReference type="InterPro" id="IPR000550">
    <property type="entry name" value="Hppk"/>
</dbReference>
<evidence type="ECO:0000256" key="7">
    <source>
        <dbReference type="ARBA" id="ARBA00022777"/>
    </source>
</evidence>
<reference evidence="14 15" key="1">
    <citation type="submission" date="2018-06" db="EMBL/GenBank/DDBJ databases">
        <title>Complete genome of Desulfovibrio marinus P48SEP.</title>
        <authorList>
            <person name="Crispim J.S."/>
            <person name="Vidigal P.M.P."/>
            <person name="Silva L.C.F."/>
            <person name="Araujo L.C."/>
            <person name="Laguardia C.N."/>
            <person name="Dias R.S."/>
            <person name="Sousa M.P."/>
            <person name="Paula S.O."/>
            <person name="Silva C."/>
        </authorList>
    </citation>
    <scope>NUCLEOTIDE SEQUENCE [LARGE SCALE GENOMIC DNA]</scope>
    <source>
        <strain evidence="14 15">P48SEP</strain>
    </source>
</reference>
<comment type="similarity">
    <text evidence="2">Belongs to the HPPK family.</text>
</comment>
<evidence type="ECO:0000259" key="13">
    <source>
        <dbReference type="PROSITE" id="PS00794"/>
    </source>
</evidence>
<keyword evidence="7 14" id="KW-0418">Kinase</keyword>
<dbReference type="CDD" id="cd00483">
    <property type="entry name" value="HPPK"/>
    <property type="match status" value="1"/>
</dbReference>
<evidence type="ECO:0000256" key="6">
    <source>
        <dbReference type="ARBA" id="ARBA00022741"/>
    </source>
</evidence>
<evidence type="ECO:0000256" key="8">
    <source>
        <dbReference type="ARBA" id="ARBA00022840"/>
    </source>
</evidence>
<proteinExistence type="inferred from homology"/>
<dbReference type="SUPFAM" id="SSF55083">
    <property type="entry name" value="6-hydroxymethyl-7,8-dihydropterin pyrophosphokinase, HPPK"/>
    <property type="match status" value="1"/>
</dbReference>
<dbReference type="PANTHER" id="PTHR43071">
    <property type="entry name" value="2-AMINO-4-HYDROXY-6-HYDROXYMETHYLDIHYDROPTERIDINE PYROPHOSPHOKINASE"/>
    <property type="match status" value="1"/>
</dbReference>
<keyword evidence="6" id="KW-0547">Nucleotide-binding</keyword>
<gene>
    <name evidence="14" type="primary">folK</name>
    <name evidence="14" type="ORF">DQK91_06240</name>
</gene>
<keyword evidence="5 14" id="KW-0808">Transferase</keyword>
<feature type="domain" description="7,8-dihydro-6-hydroxymethylpterin-pyrophosphokinase" evidence="13">
    <location>
        <begin position="96"/>
        <end position="107"/>
    </location>
</feature>
<accession>A0A6P1ZI34</accession>
<dbReference type="AlphaFoldDB" id="A0A6P1ZI34"/>
<organism evidence="14 15">
    <name type="scientific">Oceanidesulfovibrio marinus</name>
    <dbReference type="NCBI Taxonomy" id="370038"/>
    <lineage>
        <taxon>Bacteria</taxon>
        <taxon>Pseudomonadati</taxon>
        <taxon>Thermodesulfobacteriota</taxon>
        <taxon>Desulfovibrionia</taxon>
        <taxon>Desulfovibrionales</taxon>
        <taxon>Desulfovibrionaceae</taxon>
        <taxon>Oceanidesulfovibrio</taxon>
    </lineage>
</organism>
<comment type="function">
    <text evidence="10">Catalyzes the transfer of pyrophosphate from adenosine triphosphate (ATP) to 6-hydroxymethyl-7,8-dihydropterin, an enzymatic step in folate biosynthesis pathway.</text>
</comment>
<dbReference type="GO" id="GO:0016301">
    <property type="term" value="F:kinase activity"/>
    <property type="evidence" value="ECO:0007669"/>
    <property type="project" value="UniProtKB-KW"/>
</dbReference>
<evidence type="ECO:0000256" key="3">
    <source>
        <dbReference type="ARBA" id="ARBA00013253"/>
    </source>
</evidence>
<dbReference type="PANTHER" id="PTHR43071:SF1">
    <property type="entry name" value="2-AMINO-4-HYDROXY-6-HYDROXYMETHYLDIHYDROPTERIDINE PYROPHOSPHOKINASE"/>
    <property type="match status" value="1"/>
</dbReference>
<dbReference type="GO" id="GO:0046656">
    <property type="term" value="P:folic acid biosynthetic process"/>
    <property type="evidence" value="ECO:0007669"/>
    <property type="project" value="UniProtKB-KW"/>
</dbReference>
<evidence type="ECO:0000256" key="1">
    <source>
        <dbReference type="ARBA" id="ARBA00005051"/>
    </source>
</evidence>
<evidence type="ECO:0000256" key="4">
    <source>
        <dbReference type="ARBA" id="ARBA00016218"/>
    </source>
</evidence>
<evidence type="ECO:0000256" key="10">
    <source>
        <dbReference type="ARBA" id="ARBA00029409"/>
    </source>
</evidence>
<dbReference type="Gene3D" id="3.30.70.560">
    <property type="entry name" value="7,8-Dihydro-6-hydroxymethylpterin-pyrophosphokinase HPPK"/>
    <property type="match status" value="1"/>
</dbReference>
<name>A0A6P1ZI34_9BACT</name>